<evidence type="ECO:0000313" key="1">
    <source>
        <dbReference type="EMBL" id="MCD7458210.1"/>
    </source>
</evidence>
<dbReference type="Proteomes" id="UP000823775">
    <property type="component" value="Unassembled WGS sequence"/>
</dbReference>
<comment type="caution">
    <text evidence="1">The sequence shown here is derived from an EMBL/GenBank/DDBJ whole genome shotgun (WGS) entry which is preliminary data.</text>
</comment>
<organism evidence="1 2">
    <name type="scientific">Datura stramonium</name>
    <name type="common">Jimsonweed</name>
    <name type="synonym">Common thornapple</name>
    <dbReference type="NCBI Taxonomy" id="4076"/>
    <lineage>
        <taxon>Eukaryota</taxon>
        <taxon>Viridiplantae</taxon>
        <taxon>Streptophyta</taxon>
        <taxon>Embryophyta</taxon>
        <taxon>Tracheophyta</taxon>
        <taxon>Spermatophyta</taxon>
        <taxon>Magnoliopsida</taxon>
        <taxon>eudicotyledons</taxon>
        <taxon>Gunneridae</taxon>
        <taxon>Pentapetalae</taxon>
        <taxon>asterids</taxon>
        <taxon>lamiids</taxon>
        <taxon>Solanales</taxon>
        <taxon>Solanaceae</taxon>
        <taxon>Solanoideae</taxon>
        <taxon>Datureae</taxon>
        <taxon>Datura</taxon>
    </lineage>
</organism>
<dbReference type="EMBL" id="JACEIK010000504">
    <property type="protein sequence ID" value="MCD7458210.1"/>
    <property type="molecule type" value="Genomic_DNA"/>
</dbReference>
<proteinExistence type="predicted"/>
<reference evidence="1 2" key="1">
    <citation type="journal article" date="2021" name="BMC Genomics">
        <title>Datura genome reveals duplications of psychoactive alkaloid biosynthetic genes and high mutation rate following tissue culture.</title>
        <authorList>
            <person name="Rajewski A."/>
            <person name="Carter-House D."/>
            <person name="Stajich J."/>
            <person name="Litt A."/>
        </authorList>
    </citation>
    <scope>NUCLEOTIDE SEQUENCE [LARGE SCALE GENOMIC DNA]</scope>
    <source>
        <strain evidence="1">AR-01</strain>
    </source>
</reference>
<keyword evidence="2" id="KW-1185">Reference proteome</keyword>
<gene>
    <name evidence="1" type="ORF">HAX54_037553</name>
</gene>
<protein>
    <submittedName>
        <fullName evidence="1">Uncharacterized protein</fullName>
    </submittedName>
</protein>
<name>A0ABS8SH25_DATST</name>
<sequence>MLLEDVESVNVLISTVISSRSWTSVICCKITLAKNRCLLKLSADGDRFSSELVFEFFRSITCYMMFQDE</sequence>
<evidence type="ECO:0000313" key="2">
    <source>
        <dbReference type="Proteomes" id="UP000823775"/>
    </source>
</evidence>
<accession>A0ABS8SH25</accession>